<evidence type="ECO:0000259" key="12">
    <source>
        <dbReference type="PROSITE" id="PS51194"/>
    </source>
</evidence>
<evidence type="ECO:0000256" key="2">
    <source>
        <dbReference type="ARBA" id="ARBA00022741"/>
    </source>
</evidence>
<evidence type="ECO:0000256" key="1">
    <source>
        <dbReference type="ARBA" id="ARBA00005446"/>
    </source>
</evidence>
<sequence>MQPKTFLDRCLLLDIETNENGEVYAIGGVIGERVFRRTERFDTHQALLELDSFANEAEYLLGHNLLHHDLPILRALAPSLRFLTKPVVDTLYLSPLAFPQNPYHRLVKDYKLVRDTLNDPVTDARLAAGLFCDQWGSFTSTQRHEARLLPLYSYCFRYHDSFAGLQAAWAAMGVNQVTPVEASEWFRALMQGRACSSAVDRVAAECLTDPKLSPALAYCIAWLRVAGGNSTLPPWVRRQFPTVASLLHRMRDISCSLSTCGYCPEIHDPSTQLQRFFGFPSFRPTPAAPDGGSLQCAIAQHAMADRPMLAMLPTGAGKSLCYQLPALVRYLRRGVLTVVISPLQALMKDQVDNLRNRTGVPNAAALYGLLTAPERGEVLDGIRLGDVALLYVSPEQLRNRSFREAIGYREIGAWVFDEAHCLSKWGHDFRPDYLYAARFIKEFAAKQGTEVPPVQCFTATAKQDVKAEILDYFRRELGQEFTVFEGGVERSNLSFEVQLVSSHDKLQRLHDILTENLPSNDTGCAIIYCATQAGTEVVAEYLARQGRQAEAFHAGLPAPRKKHIQDNFIAGITQVICATTAFGMGIDKEDVRLVIHVDIPGSLENYLQETGRAGRDGRDARCILLYDEGDVETQFSHMARSRLTQKDIAEILRGVRKARRNQADNVVITVGELLRIEDIQITFSIEDHYATTKIVTAIAWLERAALLQRNENRTQVFQGRPLVETIEEASDRIDKLGLSKRQRARWLAILEMLMNATADEGLSADQIAEHTAFKPDTDTDPEDNSNETESQRVLRTLHAMAEARLIQKSLMLSAYVRYKVAKHSLLMLERIGRIEEAMIDVLMEEAPDAGVEDWQTLSLRRLNQRLLDQDYPDSNPNLLCNLLRSLSLDSKGCVGSRDGLDFRYCGMNAYQVRLQRDWNALRVTAQRRRLVAAIILGAIMARIPGDAPASAELLVDFSAEDLMAALKQDMVAASQIKDSLAAIDRALMFLHDQRIITLQKGLAVFRQAMTIRIIPEGKRRSYSKGDYEPLQCHYNERTFQVHVMNEYARKGLEEIRQALALMLAYFSDDKATFIERFFPGRREMLERATSQQSFERIVEDLQNPVQAAIVAAKEDKNILILAGPGSGKSRVVVHRCAYLIRVLRVKPQSILVLCFNHHAAISLRHRLRELIGDDARSVMVLTYHGLALRLMGRSLTVHATTAGQCEINFDALISEAVELLRGNKETIDLVPDEVRDRLLAGYRHILVDEYQDIDQRQYDLISALAGRTLEDADSKLNLLAVGDDDQNIYRFRGTNVDFIRRFQSDYQADVHYLIDNYRSSSHIISAANRLIADNRDRMKTDYPIQINRIRAGLPAGGCWEQRDLLAKGRVHGLQVRNGMEQAEAALLELERLRQCDGGVDWSDCAVLAWEREPLALQRSLCEERQIPFSWVLPPDCAPPPFRIRENRTVLDRLAGAKSESIKASELIVYLDERLSEDPQNSWWQHLRLLLEDWRAETVDGLIPVTQTLDFLSEALAEQRRDRRLGHGLFLSTIHSAKGMEFKHVAILDGGFGKAQSPEEREEERRLYYVAMTRARETLCLLQRKDVNNPFLTRLDGDCLLKRTYGGPLRKDTSAAAKCYSVLGLQDLNLGFAGMYHSNDSIHSRLANLRPGSPLHCRQDGNRILLYDGETAVAALSKAACQEWQDRFDRIESVRVLALIRRYRDDGDSRYSQFCKAESWEVPMIEVVHRAELRKLNRPSTPSGPVDWPVSPR</sequence>
<dbReference type="GO" id="GO:0003677">
    <property type="term" value="F:DNA binding"/>
    <property type="evidence" value="ECO:0007669"/>
    <property type="project" value="UniProtKB-KW"/>
</dbReference>
<name>A0AAJ1AJQ4_9BACT</name>
<dbReference type="GO" id="GO:0005737">
    <property type="term" value="C:cytoplasm"/>
    <property type="evidence" value="ECO:0007669"/>
    <property type="project" value="TreeGrafter"/>
</dbReference>
<feature type="domain" description="Helicase ATP-binding" evidence="11">
    <location>
        <begin position="299"/>
        <end position="479"/>
    </location>
</feature>
<dbReference type="CDD" id="cd17932">
    <property type="entry name" value="DEXQc_UvrD"/>
    <property type="match status" value="1"/>
</dbReference>
<dbReference type="InterPro" id="IPR014017">
    <property type="entry name" value="DNA_helicase_UvrD-like_C"/>
</dbReference>
<dbReference type="NCBIfam" id="TIGR00614">
    <property type="entry name" value="recQ_fam"/>
    <property type="match status" value="1"/>
</dbReference>
<dbReference type="PROSITE" id="PS51194">
    <property type="entry name" value="HELICASE_CTER"/>
    <property type="match status" value="1"/>
</dbReference>
<evidence type="ECO:0000256" key="5">
    <source>
        <dbReference type="ARBA" id="ARBA00022840"/>
    </source>
</evidence>
<comment type="catalytic activity">
    <reaction evidence="8">
        <text>Couples ATP hydrolysis with the unwinding of duplex DNA by translocating in the 3'-5' direction.</text>
        <dbReference type="EC" id="5.6.2.4"/>
    </reaction>
</comment>
<dbReference type="GO" id="GO:0005694">
    <property type="term" value="C:chromosome"/>
    <property type="evidence" value="ECO:0007669"/>
    <property type="project" value="TreeGrafter"/>
</dbReference>
<accession>A0AAJ1AJQ4</accession>
<comment type="similarity">
    <text evidence="1">Belongs to the helicase family. RecQ subfamily.</text>
</comment>
<dbReference type="Gene3D" id="3.30.420.10">
    <property type="entry name" value="Ribonuclease H-like superfamily/Ribonuclease H"/>
    <property type="match status" value="1"/>
</dbReference>
<keyword evidence="3 10" id="KW-0378">Hydrolase</keyword>
<evidence type="ECO:0000256" key="10">
    <source>
        <dbReference type="PROSITE-ProRule" id="PRU00560"/>
    </source>
</evidence>
<evidence type="ECO:0000256" key="6">
    <source>
        <dbReference type="ARBA" id="ARBA00023125"/>
    </source>
</evidence>
<keyword evidence="7" id="KW-0413">Isomerase</keyword>
<dbReference type="GO" id="GO:0016787">
    <property type="term" value="F:hydrolase activity"/>
    <property type="evidence" value="ECO:0007669"/>
    <property type="project" value="UniProtKB-UniRule"/>
</dbReference>
<comment type="caution">
    <text evidence="14">The sequence shown here is derived from an EMBL/GenBank/DDBJ whole genome shotgun (WGS) entry which is preliminary data.</text>
</comment>
<dbReference type="PROSITE" id="PS51198">
    <property type="entry name" value="UVRD_HELICASE_ATP_BIND"/>
    <property type="match status" value="1"/>
</dbReference>
<evidence type="ECO:0000313" key="15">
    <source>
        <dbReference type="Proteomes" id="UP001197609"/>
    </source>
</evidence>
<evidence type="ECO:0000259" key="13">
    <source>
        <dbReference type="PROSITE" id="PS51198"/>
    </source>
</evidence>
<keyword evidence="6" id="KW-0238">DNA-binding</keyword>
<dbReference type="Pfam" id="PF13361">
    <property type="entry name" value="UvrD_C"/>
    <property type="match status" value="1"/>
</dbReference>
<dbReference type="InterPro" id="IPR004589">
    <property type="entry name" value="DNA_helicase_ATP-dep_RecQ"/>
</dbReference>
<evidence type="ECO:0000256" key="4">
    <source>
        <dbReference type="ARBA" id="ARBA00022806"/>
    </source>
</evidence>
<evidence type="ECO:0000256" key="8">
    <source>
        <dbReference type="ARBA" id="ARBA00034617"/>
    </source>
</evidence>
<dbReference type="InterPro" id="IPR027417">
    <property type="entry name" value="P-loop_NTPase"/>
</dbReference>
<dbReference type="GO" id="GO:0005524">
    <property type="term" value="F:ATP binding"/>
    <property type="evidence" value="ECO:0007669"/>
    <property type="project" value="UniProtKB-UniRule"/>
</dbReference>
<dbReference type="EC" id="5.6.2.4" evidence="9"/>
<reference evidence="14 15" key="1">
    <citation type="journal article" date="2021" name="bioRxiv">
        <title>Unraveling nitrogen, sulfur and carbon metabolic pathways and microbial community transcriptional responses to substrate deprivation and toxicity stresses in a bioreactor mimicking anoxic brackish coastal sediment conditions.</title>
        <authorList>
            <person name="Martins P.D."/>
            <person name="Echeveste M.J."/>
            <person name="Arshad A."/>
            <person name="Kurth J."/>
            <person name="Ouboter H."/>
            <person name="Jetten M.S.M."/>
            <person name="Welte C.U."/>
        </authorList>
    </citation>
    <scope>NUCLEOTIDE SEQUENCE [LARGE SCALE GENOMIC DNA]</scope>
    <source>
        <strain evidence="14">MAG_38</strain>
    </source>
</reference>
<dbReference type="SUPFAM" id="SSF52540">
    <property type="entry name" value="P-loop containing nucleoside triphosphate hydrolases"/>
    <property type="match status" value="2"/>
</dbReference>
<evidence type="ECO:0000313" key="14">
    <source>
        <dbReference type="EMBL" id="MBZ0160343.1"/>
    </source>
</evidence>
<keyword evidence="2 10" id="KW-0547">Nucleotide-binding</keyword>
<evidence type="ECO:0000259" key="11">
    <source>
        <dbReference type="PROSITE" id="PS51192"/>
    </source>
</evidence>
<evidence type="ECO:0000256" key="9">
    <source>
        <dbReference type="ARBA" id="ARBA00034808"/>
    </source>
</evidence>
<dbReference type="InterPro" id="IPR014016">
    <property type="entry name" value="UvrD-like_ATP-bd"/>
</dbReference>
<dbReference type="InterPro" id="IPR014001">
    <property type="entry name" value="Helicase_ATP-bd"/>
</dbReference>
<dbReference type="Proteomes" id="UP001197609">
    <property type="component" value="Unassembled WGS sequence"/>
</dbReference>
<organism evidence="14 15">
    <name type="scientific">Candidatus Methylomirabilis tolerans</name>
    <dbReference type="NCBI Taxonomy" id="3123416"/>
    <lineage>
        <taxon>Bacteria</taxon>
        <taxon>Candidatus Methylomirabilota</taxon>
        <taxon>Candidatus Methylomirabilia</taxon>
        <taxon>Candidatus Methylomirabilales</taxon>
        <taxon>Candidatus Methylomirabilaceae</taxon>
        <taxon>Candidatus Methylomirabilis</taxon>
    </lineage>
</organism>
<proteinExistence type="inferred from homology"/>
<evidence type="ECO:0000256" key="3">
    <source>
        <dbReference type="ARBA" id="ARBA00022801"/>
    </source>
</evidence>
<keyword evidence="5 10" id="KW-0067">ATP-binding</keyword>
<dbReference type="EMBL" id="JAIOIU010000120">
    <property type="protein sequence ID" value="MBZ0160343.1"/>
    <property type="molecule type" value="Genomic_DNA"/>
</dbReference>
<dbReference type="InterPro" id="IPR036397">
    <property type="entry name" value="RNaseH_sf"/>
</dbReference>
<feature type="domain" description="UvrD-like helicase ATP-binding" evidence="13">
    <location>
        <begin position="1101"/>
        <end position="1320"/>
    </location>
</feature>
<dbReference type="Gene3D" id="1.10.486.10">
    <property type="entry name" value="PCRA, domain 4"/>
    <property type="match status" value="1"/>
</dbReference>
<keyword evidence="4 10" id="KW-0347">Helicase</keyword>
<dbReference type="SUPFAM" id="SSF53098">
    <property type="entry name" value="Ribonuclease H-like"/>
    <property type="match status" value="1"/>
</dbReference>
<dbReference type="SMART" id="SM00490">
    <property type="entry name" value="HELICc"/>
    <property type="match status" value="1"/>
</dbReference>
<dbReference type="GO" id="GO:0009378">
    <property type="term" value="F:four-way junction helicase activity"/>
    <property type="evidence" value="ECO:0007669"/>
    <property type="project" value="TreeGrafter"/>
</dbReference>
<dbReference type="GO" id="GO:0006310">
    <property type="term" value="P:DNA recombination"/>
    <property type="evidence" value="ECO:0007669"/>
    <property type="project" value="InterPro"/>
</dbReference>
<dbReference type="InterPro" id="IPR001650">
    <property type="entry name" value="Helicase_C-like"/>
</dbReference>
<feature type="binding site" evidence="10">
    <location>
        <begin position="1122"/>
        <end position="1129"/>
    </location>
    <ligand>
        <name>ATP</name>
        <dbReference type="ChEBI" id="CHEBI:30616"/>
    </ligand>
</feature>
<dbReference type="Pfam" id="PF13245">
    <property type="entry name" value="AAA_19"/>
    <property type="match status" value="1"/>
</dbReference>
<evidence type="ECO:0000256" key="7">
    <source>
        <dbReference type="ARBA" id="ARBA00023235"/>
    </source>
</evidence>
<dbReference type="InterPro" id="IPR012337">
    <property type="entry name" value="RNaseH-like_sf"/>
</dbReference>
<dbReference type="GO" id="GO:0006281">
    <property type="term" value="P:DNA repair"/>
    <property type="evidence" value="ECO:0007669"/>
    <property type="project" value="TreeGrafter"/>
</dbReference>
<dbReference type="InterPro" id="IPR011545">
    <property type="entry name" value="DEAD/DEAH_box_helicase_dom"/>
</dbReference>
<dbReference type="Gene3D" id="3.40.50.300">
    <property type="entry name" value="P-loop containing nucleotide triphosphate hydrolases"/>
    <property type="match status" value="6"/>
</dbReference>
<gene>
    <name evidence="14" type="ORF">K8G79_09440</name>
</gene>
<dbReference type="SMART" id="SM00487">
    <property type="entry name" value="DEXDc"/>
    <property type="match status" value="1"/>
</dbReference>
<dbReference type="GO" id="GO:0043138">
    <property type="term" value="F:3'-5' DNA helicase activity"/>
    <property type="evidence" value="ECO:0007669"/>
    <property type="project" value="UniProtKB-EC"/>
</dbReference>
<feature type="domain" description="Helicase C-terminal" evidence="12">
    <location>
        <begin position="505"/>
        <end position="674"/>
    </location>
</feature>
<dbReference type="PANTHER" id="PTHR13710">
    <property type="entry name" value="DNA HELICASE RECQ FAMILY MEMBER"/>
    <property type="match status" value="1"/>
</dbReference>
<dbReference type="PANTHER" id="PTHR13710:SF105">
    <property type="entry name" value="ATP-DEPENDENT DNA HELICASE Q1"/>
    <property type="match status" value="1"/>
</dbReference>
<dbReference type="PROSITE" id="PS51192">
    <property type="entry name" value="HELICASE_ATP_BIND_1"/>
    <property type="match status" value="1"/>
</dbReference>
<dbReference type="Pfam" id="PF00270">
    <property type="entry name" value="DEAD"/>
    <property type="match status" value="1"/>
</dbReference>
<dbReference type="Pfam" id="PF00271">
    <property type="entry name" value="Helicase_C"/>
    <property type="match status" value="1"/>
</dbReference>
<protein>
    <recommendedName>
        <fullName evidence="9">DNA 3'-5' helicase</fullName>
        <ecNumber evidence="9">5.6.2.4</ecNumber>
    </recommendedName>
</protein>